<organism evidence="2">
    <name type="scientific">Tetraodon nigroviridis</name>
    <name type="common">Spotted green pufferfish</name>
    <name type="synonym">Chelonodon nigroviridis</name>
    <dbReference type="NCBI Taxonomy" id="99883"/>
    <lineage>
        <taxon>Eukaryota</taxon>
        <taxon>Metazoa</taxon>
        <taxon>Chordata</taxon>
        <taxon>Craniata</taxon>
        <taxon>Vertebrata</taxon>
        <taxon>Euteleostomi</taxon>
        <taxon>Actinopterygii</taxon>
        <taxon>Neopterygii</taxon>
        <taxon>Teleostei</taxon>
        <taxon>Neoteleostei</taxon>
        <taxon>Acanthomorphata</taxon>
        <taxon>Eupercaria</taxon>
        <taxon>Tetraodontiformes</taxon>
        <taxon>Tetradontoidea</taxon>
        <taxon>Tetraodontidae</taxon>
        <taxon>Tetraodon</taxon>
    </lineage>
</organism>
<sequence length="142" mass="15818">MEGRFLARREDSGLDGHEDGIDADEEDENSEDSEDDSHAYQFAAPAQKARTRALTPSGAASSRKAVSFFDDVTVFLFDQVKCLCQFKYRGFLCDVVIQIPTCSDSGDPHQGTGRALVRIKRSSCRVQRRSPLARLPEPLHQL</sequence>
<evidence type="ECO:0000256" key="1">
    <source>
        <dbReference type="SAM" id="MobiDB-lite"/>
    </source>
</evidence>
<dbReference type="EMBL" id="CAAE01003037">
    <property type="protein sequence ID" value="CAF87704.1"/>
    <property type="molecule type" value="Genomic_DNA"/>
</dbReference>
<feature type="compositionally biased region" description="Basic and acidic residues" evidence="1">
    <location>
        <begin position="1"/>
        <end position="20"/>
    </location>
</feature>
<reference evidence="2" key="2">
    <citation type="submission" date="2004-02" db="EMBL/GenBank/DDBJ databases">
        <authorList>
            <consortium name="Genoscope"/>
            <consortium name="Whitehead Institute Centre for Genome Research"/>
        </authorList>
    </citation>
    <scope>NUCLEOTIDE SEQUENCE</scope>
</reference>
<accession>Q4THC8</accession>
<dbReference type="AlphaFoldDB" id="Q4THC8"/>
<evidence type="ECO:0000313" key="2">
    <source>
        <dbReference type="EMBL" id="CAF87704.1"/>
    </source>
</evidence>
<feature type="compositionally biased region" description="Acidic residues" evidence="1">
    <location>
        <begin position="21"/>
        <end position="35"/>
    </location>
</feature>
<gene>
    <name evidence="2" type="ORF">GSTENG00000623001</name>
</gene>
<dbReference type="KEGG" id="tng:GSTEN00000623G001"/>
<proteinExistence type="predicted"/>
<feature type="region of interest" description="Disordered" evidence="1">
    <location>
        <begin position="1"/>
        <end position="62"/>
    </location>
</feature>
<comment type="caution">
    <text evidence="2">The sequence shown here is derived from an EMBL/GenBank/DDBJ whole genome shotgun (WGS) entry which is preliminary data.</text>
</comment>
<protein>
    <submittedName>
        <fullName evidence="2">(spotted green pufferfish) hypothetical protein</fullName>
    </submittedName>
</protein>
<reference evidence="2" key="1">
    <citation type="journal article" date="2004" name="Nature">
        <title>Genome duplication in the teleost fish Tetraodon nigroviridis reveals the early vertebrate proto-karyotype.</title>
        <authorList>
            <person name="Jaillon O."/>
            <person name="Aury J.-M."/>
            <person name="Brunet F."/>
            <person name="Petit J.-L."/>
            <person name="Stange-Thomann N."/>
            <person name="Mauceli E."/>
            <person name="Bouneau L."/>
            <person name="Fischer C."/>
            <person name="Ozouf-Costaz C."/>
            <person name="Bernot A."/>
            <person name="Nicaud S."/>
            <person name="Jaffe D."/>
            <person name="Fisher S."/>
            <person name="Lutfalla G."/>
            <person name="Dossat C."/>
            <person name="Segurens B."/>
            <person name="Dasilva C."/>
            <person name="Salanoubat M."/>
            <person name="Levy M."/>
            <person name="Boudet N."/>
            <person name="Castellano S."/>
            <person name="Anthouard V."/>
            <person name="Jubin C."/>
            <person name="Castelli V."/>
            <person name="Katinka M."/>
            <person name="Vacherie B."/>
            <person name="Biemont C."/>
            <person name="Skalli Z."/>
            <person name="Cattolico L."/>
            <person name="Poulain J."/>
            <person name="De Berardinis V."/>
            <person name="Cruaud C."/>
            <person name="Duprat S."/>
            <person name="Brottier P."/>
            <person name="Coutanceau J.-P."/>
            <person name="Gouzy J."/>
            <person name="Parra G."/>
            <person name="Lardier G."/>
            <person name="Chapple C."/>
            <person name="McKernan K.J."/>
            <person name="McEwan P."/>
            <person name="Bosak S."/>
            <person name="Kellis M."/>
            <person name="Volff J.-N."/>
            <person name="Guigo R."/>
            <person name="Zody M.C."/>
            <person name="Mesirov J."/>
            <person name="Lindblad-Toh K."/>
            <person name="Birren B."/>
            <person name="Nusbaum C."/>
            <person name="Kahn D."/>
            <person name="Robinson-Rechavi M."/>
            <person name="Laudet V."/>
            <person name="Schachter V."/>
            <person name="Quetier F."/>
            <person name="Saurin W."/>
            <person name="Scarpelli C."/>
            <person name="Wincker P."/>
            <person name="Lander E.S."/>
            <person name="Weissenbach J."/>
            <person name="Roest Crollius H."/>
        </authorList>
    </citation>
    <scope>NUCLEOTIDE SEQUENCE [LARGE SCALE GENOMIC DNA]</scope>
</reference>
<name>Q4THC8_TETNG</name>